<evidence type="ECO:0000313" key="3">
    <source>
        <dbReference type="Proteomes" id="UP000426246"/>
    </source>
</evidence>
<gene>
    <name evidence="2" type="ORF">EHS13_03010</name>
</gene>
<dbReference type="InterPro" id="IPR010359">
    <property type="entry name" value="IrrE_HExxH"/>
</dbReference>
<name>A0A6B8RF07_9BACL</name>
<organism evidence="2 3">
    <name type="scientific">Paenibacillus psychroresistens</name>
    <dbReference type="NCBI Taxonomy" id="1778678"/>
    <lineage>
        <taxon>Bacteria</taxon>
        <taxon>Bacillati</taxon>
        <taxon>Bacillota</taxon>
        <taxon>Bacilli</taxon>
        <taxon>Bacillales</taxon>
        <taxon>Paenibacillaceae</taxon>
        <taxon>Paenibacillus</taxon>
    </lineage>
</organism>
<protein>
    <submittedName>
        <fullName evidence="2">ImmA/IrrE family metallo-endopeptidase</fullName>
    </submittedName>
</protein>
<dbReference type="OrthoDB" id="9816277at2"/>
<dbReference type="PANTHER" id="PTHR43236:SF1">
    <property type="entry name" value="BLL7220 PROTEIN"/>
    <property type="match status" value="1"/>
</dbReference>
<proteinExistence type="predicted"/>
<dbReference type="Gene3D" id="1.10.10.2910">
    <property type="match status" value="1"/>
</dbReference>
<dbReference type="Pfam" id="PF06114">
    <property type="entry name" value="Peptidase_M78"/>
    <property type="match status" value="1"/>
</dbReference>
<dbReference type="RefSeq" id="WP_155698942.1">
    <property type="nucleotide sequence ID" value="NZ_CP034235.1"/>
</dbReference>
<evidence type="ECO:0000259" key="1">
    <source>
        <dbReference type="Pfam" id="PF06114"/>
    </source>
</evidence>
<dbReference type="KEGG" id="ppsc:EHS13_03010"/>
<dbReference type="EMBL" id="CP034235">
    <property type="protein sequence ID" value="QGQ93946.1"/>
    <property type="molecule type" value="Genomic_DNA"/>
</dbReference>
<keyword evidence="3" id="KW-1185">Reference proteome</keyword>
<evidence type="ECO:0000313" key="2">
    <source>
        <dbReference type="EMBL" id="QGQ93946.1"/>
    </source>
</evidence>
<dbReference type="PANTHER" id="PTHR43236">
    <property type="entry name" value="ANTITOXIN HIGA1"/>
    <property type="match status" value="1"/>
</dbReference>
<dbReference type="AlphaFoldDB" id="A0A6B8RF07"/>
<dbReference type="Proteomes" id="UP000426246">
    <property type="component" value="Chromosome"/>
</dbReference>
<dbReference type="InterPro" id="IPR052345">
    <property type="entry name" value="Rad_response_metalloprotease"/>
</dbReference>
<reference evidence="3" key="1">
    <citation type="submission" date="2018-11" db="EMBL/GenBank/DDBJ databases">
        <title>Complete genome sequence of Paenibacillus sp. ML311-T8.</title>
        <authorList>
            <person name="Nam Y.-D."/>
            <person name="Kang J."/>
            <person name="Chung W.-H."/>
            <person name="Park Y.S."/>
        </authorList>
    </citation>
    <scope>NUCLEOTIDE SEQUENCE [LARGE SCALE GENOMIC DNA]</scope>
    <source>
        <strain evidence="3">ML311-T8</strain>
    </source>
</reference>
<accession>A0A6B8RF07</accession>
<sequence>MIKETVAQLIKLHRTNNPFEIASQKNIKVLFEQLGEMMGYFNTYRRSAMIHINCNMDEKEQKFTCAHELGHLILHPKVNTPFLRKNTFYSIDRIEREANEFAVELLIPDDVIYQFQNSNTSIYEAAEAYGIPQEIIHLKSTPIHCSKFSY</sequence>
<feature type="domain" description="IrrE N-terminal-like" evidence="1">
    <location>
        <begin position="23"/>
        <end position="137"/>
    </location>
</feature>